<accession>A0A521FUH5</accession>
<keyword evidence="2" id="KW-1185">Reference proteome</keyword>
<gene>
    <name evidence="1" type="ORF">SAMN06265348_1277</name>
</gene>
<proteinExistence type="predicted"/>
<name>A0A521FUH5_9SPHI</name>
<dbReference type="EMBL" id="FXTN01000027">
    <property type="protein sequence ID" value="SMO99828.1"/>
    <property type="molecule type" value="Genomic_DNA"/>
</dbReference>
<evidence type="ECO:0000313" key="1">
    <source>
        <dbReference type="EMBL" id="SMO99828.1"/>
    </source>
</evidence>
<sequence>MCPADRVLVHFECWIVYSGLFEVVLNRVTGWSFRTSWGITKRRVKGEMARFELLLLSAEWGLVGINYL</sequence>
<protein>
    <submittedName>
        <fullName evidence="1">Uncharacterized protein</fullName>
    </submittedName>
</protein>
<organism evidence="1 2">
    <name type="scientific">Pedobacter westerhofensis</name>
    <dbReference type="NCBI Taxonomy" id="425512"/>
    <lineage>
        <taxon>Bacteria</taxon>
        <taxon>Pseudomonadati</taxon>
        <taxon>Bacteroidota</taxon>
        <taxon>Sphingobacteriia</taxon>
        <taxon>Sphingobacteriales</taxon>
        <taxon>Sphingobacteriaceae</taxon>
        <taxon>Pedobacter</taxon>
    </lineage>
</organism>
<dbReference type="AlphaFoldDB" id="A0A521FUH5"/>
<dbReference type="Proteomes" id="UP000320300">
    <property type="component" value="Unassembled WGS sequence"/>
</dbReference>
<reference evidence="1 2" key="1">
    <citation type="submission" date="2017-05" db="EMBL/GenBank/DDBJ databases">
        <authorList>
            <person name="Varghese N."/>
            <person name="Submissions S."/>
        </authorList>
    </citation>
    <scope>NUCLEOTIDE SEQUENCE [LARGE SCALE GENOMIC DNA]</scope>
    <source>
        <strain evidence="1 2">DSM 19036</strain>
    </source>
</reference>
<evidence type="ECO:0000313" key="2">
    <source>
        <dbReference type="Proteomes" id="UP000320300"/>
    </source>
</evidence>